<evidence type="ECO:0000256" key="3">
    <source>
        <dbReference type="ARBA" id="ARBA00022695"/>
    </source>
</evidence>
<dbReference type="InterPro" id="IPR050254">
    <property type="entry name" value="RNA_pol_beta''_euk"/>
</dbReference>
<reference evidence="6" key="1">
    <citation type="submission" date="2024-03" db="EMBL/GenBank/DDBJ databases">
        <title>WGS assembly of Saponaria officinalis var. Norfolk2.</title>
        <authorList>
            <person name="Jenkins J."/>
            <person name="Shu S."/>
            <person name="Grimwood J."/>
            <person name="Barry K."/>
            <person name="Goodstein D."/>
            <person name="Schmutz J."/>
            <person name="Leebens-Mack J."/>
            <person name="Osbourn A."/>
        </authorList>
    </citation>
    <scope>NUCLEOTIDE SEQUENCE [LARGE SCALE GENOMIC DNA]</scope>
    <source>
        <strain evidence="6">JIC</strain>
    </source>
</reference>
<keyword evidence="4" id="KW-0804">Transcription</keyword>
<dbReference type="Proteomes" id="UP001443914">
    <property type="component" value="Unassembled WGS sequence"/>
</dbReference>
<keyword evidence="7" id="KW-1185">Reference proteome</keyword>
<evidence type="ECO:0000256" key="2">
    <source>
        <dbReference type="ARBA" id="ARBA00022679"/>
    </source>
</evidence>
<accession>A0AAW1GFF5</accession>
<dbReference type="PANTHER" id="PTHR34995">
    <property type="entry name" value="DNA-DIRECTED RNA POLYMERASE SUBUNIT BETA"/>
    <property type="match status" value="1"/>
</dbReference>
<feature type="signal peptide" evidence="5">
    <location>
        <begin position="1"/>
        <end position="24"/>
    </location>
</feature>
<comment type="caution">
    <text evidence="6">The sequence shown here is derived from an EMBL/GenBank/DDBJ whole genome shotgun (WGS) entry which is preliminary data.</text>
</comment>
<keyword evidence="2" id="KW-0808">Transferase</keyword>
<protein>
    <submittedName>
        <fullName evidence="6">Uncharacterized protein</fullName>
    </submittedName>
</protein>
<name>A0AAW1GFF5_SAPOF</name>
<evidence type="ECO:0000313" key="6">
    <source>
        <dbReference type="EMBL" id="KAK9661489.1"/>
    </source>
</evidence>
<evidence type="ECO:0000256" key="5">
    <source>
        <dbReference type="SAM" id="SignalP"/>
    </source>
</evidence>
<feature type="chain" id="PRO_5043810905" evidence="5">
    <location>
        <begin position="25"/>
        <end position="159"/>
    </location>
</feature>
<gene>
    <name evidence="6" type="ORF">RND81_O116100</name>
</gene>
<keyword evidence="1" id="KW-0240">DNA-directed RNA polymerase</keyword>
<dbReference type="GO" id="GO:0016779">
    <property type="term" value="F:nucleotidyltransferase activity"/>
    <property type="evidence" value="ECO:0007669"/>
    <property type="project" value="UniProtKB-KW"/>
</dbReference>
<evidence type="ECO:0000313" key="7">
    <source>
        <dbReference type="Proteomes" id="UP001443914"/>
    </source>
</evidence>
<evidence type="ECO:0000256" key="4">
    <source>
        <dbReference type="ARBA" id="ARBA00023163"/>
    </source>
</evidence>
<dbReference type="AlphaFoldDB" id="A0AAW1GFF5"/>
<dbReference type="EMBL" id="JBDFQZ010000069">
    <property type="protein sequence ID" value="KAK9661489.1"/>
    <property type="molecule type" value="Genomic_DNA"/>
</dbReference>
<sequence length="159" mass="18400">MGSMSNGSPLLRIFFFFWFDPVVTYEITDGINLATLFPQDRLQDRDNLQLRVFTYILYGNGKVTRGISNTSIQLVRTCLVLNWNQDKKRSSIAEARASFVQVKTNDMIRDFLRINLVKLALSYIGKRNDPPLFSDDGSEYTNMNPFFLHLFKDKTSKII</sequence>
<evidence type="ECO:0000256" key="1">
    <source>
        <dbReference type="ARBA" id="ARBA00022478"/>
    </source>
</evidence>
<proteinExistence type="predicted"/>
<dbReference type="PANTHER" id="PTHR34995:SF1">
    <property type="entry name" value="DNA-DIRECTED RNA POLYMERASE SUBUNIT BETA"/>
    <property type="match status" value="1"/>
</dbReference>
<dbReference type="GO" id="GO:0000428">
    <property type="term" value="C:DNA-directed RNA polymerase complex"/>
    <property type="evidence" value="ECO:0007669"/>
    <property type="project" value="UniProtKB-KW"/>
</dbReference>
<organism evidence="6 7">
    <name type="scientific">Saponaria officinalis</name>
    <name type="common">Common soapwort</name>
    <name type="synonym">Lychnis saponaria</name>
    <dbReference type="NCBI Taxonomy" id="3572"/>
    <lineage>
        <taxon>Eukaryota</taxon>
        <taxon>Viridiplantae</taxon>
        <taxon>Streptophyta</taxon>
        <taxon>Embryophyta</taxon>
        <taxon>Tracheophyta</taxon>
        <taxon>Spermatophyta</taxon>
        <taxon>Magnoliopsida</taxon>
        <taxon>eudicotyledons</taxon>
        <taxon>Gunneridae</taxon>
        <taxon>Pentapetalae</taxon>
        <taxon>Caryophyllales</taxon>
        <taxon>Caryophyllaceae</taxon>
        <taxon>Caryophylleae</taxon>
        <taxon>Saponaria</taxon>
    </lineage>
</organism>
<keyword evidence="5" id="KW-0732">Signal</keyword>
<keyword evidence="3" id="KW-0548">Nucleotidyltransferase</keyword>